<feature type="transmembrane region" description="Helical" evidence="7">
    <location>
        <begin position="138"/>
        <end position="160"/>
    </location>
</feature>
<comment type="subcellular location">
    <subcellularLocation>
        <location evidence="1">Cell membrane</location>
        <topology evidence="1">Multi-pass membrane protein</topology>
    </subcellularLocation>
</comment>
<evidence type="ECO:0000256" key="7">
    <source>
        <dbReference type="SAM" id="Phobius"/>
    </source>
</evidence>
<dbReference type="RefSeq" id="WP_150077466.1">
    <property type="nucleotide sequence ID" value="NZ_VWOX01000009.1"/>
</dbReference>
<gene>
    <name evidence="9" type="ORF">FYK55_16035</name>
</gene>
<keyword evidence="10" id="KW-1185">Reference proteome</keyword>
<dbReference type="AlphaFoldDB" id="A0A5M6D4N0"/>
<dbReference type="InterPro" id="IPR005115">
    <property type="entry name" value="Gly_transporter"/>
</dbReference>
<feature type="transmembrane region" description="Helical" evidence="7">
    <location>
        <begin position="196"/>
        <end position="215"/>
    </location>
</feature>
<dbReference type="Pfam" id="PF03458">
    <property type="entry name" value="Gly_transporter"/>
    <property type="match status" value="2"/>
</dbReference>
<name>A0A5M6D4N0_9BACT</name>
<keyword evidence="3" id="KW-1003">Cell membrane</keyword>
<evidence type="ECO:0000313" key="10">
    <source>
        <dbReference type="Proteomes" id="UP000324479"/>
    </source>
</evidence>
<feature type="transmembrane region" description="Helical" evidence="7">
    <location>
        <begin position="172"/>
        <end position="190"/>
    </location>
</feature>
<evidence type="ECO:0000256" key="3">
    <source>
        <dbReference type="ARBA" id="ARBA00022475"/>
    </source>
</evidence>
<feature type="transmembrane region" description="Helical" evidence="7">
    <location>
        <begin position="111"/>
        <end position="132"/>
    </location>
</feature>
<evidence type="ECO:0000256" key="2">
    <source>
        <dbReference type="ARBA" id="ARBA00008193"/>
    </source>
</evidence>
<comment type="similarity">
    <text evidence="2">Belongs to the UPF0126 family.</text>
</comment>
<keyword evidence="5 7" id="KW-1133">Transmembrane helix</keyword>
<reference evidence="9 10" key="1">
    <citation type="submission" date="2019-08" db="EMBL/GenBank/DDBJ databases">
        <authorList>
            <person name="Dhanesh K."/>
            <person name="Kumar G."/>
            <person name="Sasikala C."/>
            <person name="Venkata Ramana C."/>
        </authorList>
    </citation>
    <scope>NUCLEOTIDE SEQUENCE [LARGE SCALE GENOMIC DNA]</scope>
    <source>
        <strain evidence="9 10">JC645</strain>
    </source>
</reference>
<feature type="transmembrane region" description="Helical" evidence="7">
    <location>
        <begin position="52"/>
        <end position="74"/>
    </location>
</feature>
<dbReference type="Proteomes" id="UP000324479">
    <property type="component" value="Unassembled WGS sequence"/>
</dbReference>
<evidence type="ECO:0000256" key="5">
    <source>
        <dbReference type="ARBA" id="ARBA00022989"/>
    </source>
</evidence>
<feature type="domain" description="Glycine transporter" evidence="8">
    <location>
        <begin position="114"/>
        <end position="187"/>
    </location>
</feature>
<organism evidence="9 10">
    <name type="scientific">Roseiconus nitratireducens</name>
    <dbReference type="NCBI Taxonomy" id="2605748"/>
    <lineage>
        <taxon>Bacteria</taxon>
        <taxon>Pseudomonadati</taxon>
        <taxon>Planctomycetota</taxon>
        <taxon>Planctomycetia</taxon>
        <taxon>Pirellulales</taxon>
        <taxon>Pirellulaceae</taxon>
        <taxon>Roseiconus</taxon>
    </lineage>
</organism>
<keyword evidence="4 7" id="KW-0812">Transmembrane</keyword>
<keyword evidence="6 7" id="KW-0472">Membrane</keyword>
<evidence type="ECO:0000256" key="1">
    <source>
        <dbReference type="ARBA" id="ARBA00004651"/>
    </source>
</evidence>
<protein>
    <submittedName>
        <fullName evidence="9">Trimeric intracellular cation channel family protein</fullName>
    </submittedName>
</protein>
<feature type="transmembrane region" description="Helical" evidence="7">
    <location>
        <begin position="86"/>
        <end position="104"/>
    </location>
</feature>
<comment type="caution">
    <text evidence="9">The sequence shown here is derived from an EMBL/GenBank/DDBJ whole genome shotgun (WGS) entry which is preliminary data.</text>
</comment>
<evidence type="ECO:0000259" key="8">
    <source>
        <dbReference type="Pfam" id="PF03458"/>
    </source>
</evidence>
<evidence type="ECO:0000256" key="4">
    <source>
        <dbReference type="ARBA" id="ARBA00022692"/>
    </source>
</evidence>
<dbReference type="EMBL" id="VWOX01000009">
    <property type="protein sequence ID" value="KAA5541736.1"/>
    <property type="molecule type" value="Genomic_DNA"/>
</dbReference>
<evidence type="ECO:0000313" key="9">
    <source>
        <dbReference type="EMBL" id="KAA5541736.1"/>
    </source>
</evidence>
<feature type="transmembrane region" description="Helical" evidence="7">
    <location>
        <begin position="24"/>
        <end position="45"/>
    </location>
</feature>
<dbReference type="PANTHER" id="PTHR30506:SF3">
    <property type="entry name" value="UPF0126 INNER MEMBRANE PROTEIN YADS-RELATED"/>
    <property type="match status" value="1"/>
</dbReference>
<sequence length="229" mass="25249">MPWYPLVRLIPRVVASIAASEFPLMYQLAEWIAVMASGIYGMLLARQHQMDFIGVFSVGFIVAFGGGTLRDLFLNRHPLFWIQHEHYPVVVFAIAVAFSLVPRIPRWAERALTVSDALGLGLYSVVGATIALEVGTSHFIAAMFGVITGTFGGVIGDVVCNRVPSLFTSAPFFATCAFVGSWLLFLMDAWGVDRALSFPLAVGFIVLSRLASLHFDWRMRTLEFEDPGE</sequence>
<dbReference type="PANTHER" id="PTHR30506">
    <property type="entry name" value="INNER MEMBRANE PROTEIN"/>
    <property type="match status" value="1"/>
</dbReference>
<feature type="domain" description="Glycine transporter" evidence="8">
    <location>
        <begin position="28"/>
        <end position="100"/>
    </location>
</feature>
<dbReference type="GO" id="GO:0005886">
    <property type="term" value="C:plasma membrane"/>
    <property type="evidence" value="ECO:0007669"/>
    <property type="project" value="UniProtKB-SubCell"/>
</dbReference>
<proteinExistence type="inferred from homology"/>
<evidence type="ECO:0000256" key="6">
    <source>
        <dbReference type="ARBA" id="ARBA00023136"/>
    </source>
</evidence>
<accession>A0A5M6D4N0</accession>